<comment type="caution">
    <text evidence="2">The sequence shown here is derived from an EMBL/GenBank/DDBJ whole genome shotgun (WGS) entry which is preliminary data.</text>
</comment>
<feature type="region of interest" description="Disordered" evidence="1">
    <location>
        <begin position="45"/>
        <end position="89"/>
    </location>
</feature>
<feature type="region of interest" description="Disordered" evidence="1">
    <location>
        <begin position="254"/>
        <end position="273"/>
    </location>
</feature>
<feature type="compositionally biased region" description="Basic and acidic residues" evidence="1">
    <location>
        <begin position="258"/>
        <end position="273"/>
    </location>
</feature>
<sequence>MSFRYRPGWAPGYRLWFAIIETCLSSKAHGASAASGAADRRSSFIKSRSCASRVPQTNRPPVGPREAPSPSKAGGAQGEYPTLPGPRCSRAPLLLHKKQVVREESTPPRMAPDAAEGNSSFVKSRLCASRGPNPARALLQTSAAPLPSKAGRSGVGLATTKSSTASSTTVGPVERLQWKAHALRRPSTSPPERAAARQAPRCAPATVTRGTWQAGWVRHARSAAPSSGTICAPAGPHGQGWRRQDGAGVILPDEGEGPDLHDGPVRRGRDQRHTHPHMEVTADDRAVGHRRGVQLSCVGHGEPEAAVHHIPKELRHGPAESVERNKLRGQVARRTRPDGLGQRRLHCQGLGEHGDRFDHMQQHICARHVGPVVVRSRHLFFTCSRLNEPSTAAEKFRSSPTWWTKSLSSLECALTMLRIVSASRFSLSTRGTREQVASVATSQHQFSAEPRKRTPRRDRRGDRASVRTSWIFCTSSSTDRRHVATGATRQKRAVIHNSRAQPRQRVSHHLLLAPQVANLVREGRQVEEKFGQALVGRGQRVHVGLGLVVAENHKYKGG</sequence>
<dbReference type="Proteomes" id="UP001219518">
    <property type="component" value="Unassembled WGS sequence"/>
</dbReference>
<reference evidence="2" key="1">
    <citation type="submission" date="2021-07" db="EMBL/GenBank/DDBJ databases">
        <authorList>
            <person name="Catto M.A."/>
            <person name="Jacobson A."/>
            <person name="Kennedy G."/>
            <person name="Labadie P."/>
            <person name="Hunt B.G."/>
            <person name="Srinivasan R."/>
        </authorList>
    </citation>
    <scope>NUCLEOTIDE SEQUENCE</scope>
    <source>
        <strain evidence="2">PL_HMW_Pooled</strain>
        <tissue evidence="2">Head</tissue>
    </source>
</reference>
<protein>
    <submittedName>
        <fullName evidence="2">Protein HIR2</fullName>
    </submittedName>
</protein>
<name>A0AAE1L5S8_9NEOP</name>
<reference evidence="2" key="2">
    <citation type="journal article" date="2023" name="BMC Genomics">
        <title>Pest status, molecular evolution, and epigenetic factors derived from the genome assembly of Frankliniella fusca, a thysanopteran phytovirus vector.</title>
        <authorList>
            <person name="Catto M.A."/>
            <person name="Labadie P.E."/>
            <person name="Jacobson A.L."/>
            <person name="Kennedy G.G."/>
            <person name="Srinivasan R."/>
            <person name="Hunt B.G."/>
        </authorList>
    </citation>
    <scope>NUCLEOTIDE SEQUENCE</scope>
    <source>
        <strain evidence="2">PL_HMW_Pooled</strain>
    </source>
</reference>
<feature type="compositionally biased region" description="Polar residues" evidence="1">
    <location>
        <begin position="45"/>
        <end position="59"/>
    </location>
</feature>
<proteinExistence type="predicted"/>
<feature type="compositionally biased region" description="Low complexity" evidence="1">
    <location>
        <begin position="190"/>
        <end position="205"/>
    </location>
</feature>
<evidence type="ECO:0000313" key="3">
    <source>
        <dbReference type="Proteomes" id="UP001219518"/>
    </source>
</evidence>
<gene>
    <name evidence="2" type="ORF">KUF71_018394</name>
</gene>
<feature type="compositionally biased region" description="Low complexity" evidence="1">
    <location>
        <begin position="158"/>
        <end position="169"/>
    </location>
</feature>
<evidence type="ECO:0000256" key="1">
    <source>
        <dbReference type="SAM" id="MobiDB-lite"/>
    </source>
</evidence>
<dbReference type="AlphaFoldDB" id="A0AAE1L5S8"/>
<feature type="region of interest" description="Disordered" evidence="1">
    <location>
        <begin position="142"/>
        <end position="206"/>
    </location>
</feature>
<accession>A0AAE1L5S8</accession>
<keyword evidence="3" id="KW-1185">Reference proteome</keyword>
<organism evidence="2 3">
    <name type="scientific">Frankliniella fusca</name>
    <dbReference type="NCBI Taxonomy" id="407009"/>
    <lineage>
        <taxon>Eukaryota</taxon>
        <taxon>Metazoa</taxon>
        <taxon>Ecdysozoa</taxon>
        <taxon>Arthropoda</taxon>
        <taxon>Hexapoda</taxon>
        <taxon>Insecta</taxon>
        <taxon>Pterygota</taxon>
        <taxon>Neoptera</taxon>
        <taxon>Paraneoptera</taxon>
        <taxon>Thysanoptera</taxon>
        <taxon>Terebrantia</taxon>
        <taxon>Thripoidea</taxon>
        <taxon>Thripidae</taxon>
        <taxon>Frankliniella</taxon>
    </lineage>
</organism>
<feature type="region of interest" description="Disordered" evidence="1">
    <location>
        <begin position="438"/>
        <end position="463"/>
    </location>
</feature>
<dbReference type="EMBL" id="JAHWGI010000018">
    <property type="protein sequence ID" value="KAK3907758.1"/>
    <property type="molecule type" value="Genomic_DNA"/>
</dbReference>
<evidence type="ECO:0000313" key="2">
    <source>
        <dbReference type="EMBL" id="KAK3907758.1"/>
    </source>
</evidence>